<dbReference type="GO" id="GO:0001764">
    <property type="term" value="P:neuron migration"/>
    <property type="evidence" value="ECO:0007669"/>
    <property type="project" value="TreeGrafter"/>
</dbReference>
<name>A0A8B9HC00_ASTMX</name>
<reference evidence="2" key="1">
    <citation type="submission" date="2025-08" db="UniProtKB">
        <authorList>
            <consortium name="Ensembl"/>
        </authorList>
    </citation>
    <scope>IDENTIFICATION</scope>
</reference>
<dbReference type="PANTHER" id="PTHR10460">
    <property type="entry name" value="ABL INTERACTOR FAMILY MEMBER"/>
    <property type="match status" value="1"/>
</dbReference>
<dbReference type="AlphaFoldDB" id="A0A8B9HC00"/>
<dbReference type="Proteomes" id="UP000694621">
    <property type="component" value="Unplaced"/>
</dbReference>
<evidence type="ECO:0000313" key="2">
    <source>
        <dbReference type="Ensembl" id="ENSAMXP00005010411.1"/>
    </source>
</evidence>
<dbReference type="GO" id="GO:0030027">
    <property type="term" value="C:lamellipodium"/>
    <property type="evidence" value="ECO:0007669"/>
    <property type="project" value="TreeGrafter"/>
</dbReference>
<dbReference type="PANTHER" id="PTHR10460:SF60">
    <property type="entry name" value="ABI GENE FAMILY MEMBER 3"/>
    <property type="match status" value="1"/>
</dbReference>
<dbReference type="InterPro" id="IPR028457">
    <property type="entry name" value="ABI"/>
</dbReference>
<protein>
    <submittedName>
        <fullName evidence="2">Uncharacterized protein</fullName>
    </submittedName>
</protein>
<evidence type="ECO:0000256" key="1">
    <source>
        <dbReference type="ARBA" id="ARBA00010020"/>
    </source>
</evidence>
<dbReference type="GO" id="GO:0035591">
    <property type="term" value="F:signaling adaptor activity"/>
    <property type="evidence" value="ECO:0007669"/>
    <property type="project" value="TreeGrafter"/>
</dbReference>
<dbReference type="GO" id="GO:0017124">
    <property type="term" value="F:SH3 domain binding"/>
    <property type="evidence" value="ECO:0007669"/>
    <property type="project" value="TreeGrafter"/>
</dbReference>
<organism evidence="2 3">
    <name type="scientific">Astyanax mexicanus</name>
    <name type="common">Blind cave fish</name>
    <name type="synonym">Astyanax fasciatus mexicanus</name>
    <dbReference type="NCBI Taxonomy" id="7994"/>
    <lineage>
        <taxon>Eukaryota</taxon>
        <taxon>Metazoa</taxon>
        <taxon>Chordata</taxon>
        <taxon>Craniata</taxon>
        <taxon>Vertebrata</taxon>
        <taxon>Euteleostomi</taxon>
        <taxon>Actinopterygii</taxon>
        <taxon>Neopterygii</taxon>
        <taxon>Teleostei</taxon>
        <taxon>Ostariophysi</taxon>
        <taxon>Characiformes</taxon>
        <taxon>Characoidei</taxon>
        <taxon>Acestrorhamphidae</taxon>
        <taxon>Acestrorhamphinae</taxon>
        <taxon>Astyanax</taxon>
    </lineage>
</organism>
<sequence length="117" mass="13200">MKDQNSSEEIDKILQDAPTARKALLDNYSNLFSVAEYCEKNYLQVRKPQRRFLTLHYTLRPSLASVAYQISTLASNVLKLLDAQTSQLCQIESSVNLIGLVNHIFSASNGQLYICLC</sequence>
<proteinExistence type="inferred from homology"/>
<dbReference type="GO" id="GO:0098858">
    <property type="term" value="C:actin-based cell projection"/>
    <property type="evidence" value="ECO:0007669"/>
    <property type="project" value="TreeGrafter"/>
</dbReference>
<evidence type="ECO:0000313" key="3">
    <source>
        <dbReference type="Proteomes" id="UP000694621"/>
    </source>
</evidence>
<dbReference type="Gene3D" id="6.10.140.1620">
    <property type="match status" value="1"/>
</dbReference>
<dbReference type="GO" id="GO:0031209">
    <property type="term" value="C:SCAR complex"/>
    <property type="evidence" value="ECO:0007669"/>
    <property type="project" value="TreeGrafter"/>
</dbReference>
<comment type="similarity">
    <text evidence="1">Belongs to the ABI family.</text>
</comment>
<dbReference type="Ensembl" id="ENSAMXT00005011578.1">
    <property type="protein sequence ID" value="ENSAMXP00005010411.1"/>
    <property type="gene ID" value="ENSAMXG00005005798.1"/>
</dbReference>
<accession>A0A8B9HC00</accession>